<dbReference type="Gene3D" id="3.50.4.10">
    <property type="entry name" value="Hepatocyte Growth Factor"/>
    <property type="match status" value="1"/>
</dbReference>
<dbReference type="OrthoDB" id="5957039at2759"/>
<feature type="domain" description="Apple" evidence="2">
    <location>
        <begin position="303"/>
        <end position="385"/>
    </location>
</feature>
<dbReference type="EnsemblMetazoa" id="CLYHEMT002667.1">
    <property type="protein sequence ID" value="CLYHEMP002667.1"/>
    <property type="gene ID" value="CLYHEMG002667"/>
</dbReference>
<evidence type="ECO:0000313" key="3">
    <source>
        <dbReference type="EnsemblMetazoa" id="CLYHEMP002667.1"/>
    </source>
</evidence>
<keyword evidence="4" id="KW-1185">Reference proteome</keyword>
<dbReference type="SUPFAM" id="SSF57424">
    <property type="entry name" value="LDL receptor-like module"/>
    <property type="match status" value="1"/>
</dbReference>
<name>A0A7M5WIU2_9CNID</name>
<protein>
    <recommendedName>
        <fullName evidence="2">Apple domain-containing protein</fullName>
    </recommendedName>
</protein>
<organism evidence="3 4">
    <name type="scientific">Clytia hemisphaerica</name>
    <dbReference type="NCBI Taxonomy" id="252671"/>
    <lineage>
        <taxon>Eukaryota</taxon>
        <taxon>Metazoa</taxon>
        <taxon>Cnidaria</taxon>
        <taxon>Hydrozoa</taxon>
        <taxon>Hydroidolina</taxon>
        <taxon>Leptothecata</taxon>
        <taxon>Obeliida</taxon>
        <taxon>Clytiidae</taxon>
        <taxon>Clytia</taxon>
    </lineage>
</organism>
<dbReference type="Proteomes" id="UP000594262">
    <property type="component" value="Unplaced"/>
</dbReference>
<reference evidence="3" key="1">
    <citation type="submission" date="2021-01" db="UniProtKB">
        <authorList>
            <consortium name="EnsemblMetazoa"/>
        </authorList>
    </citation>
    <scope>IDENTIFICATION</scope>
</reference>
<dbReference type="InterPro" id="IPR036055">
    <property type="entry name" value="LDL_receptor-like_sf"/>
</dbReference>
<dbReference type="PROSITE" id="PS50948">
    <property type="entry name" value="PAN"/>
    <property type="match status" value="1"/>
</dbReference>
<dbReference type="SUPFAM" id="SSF57414">
    <property type="entry name" value="Hairpin loop containing domain-like"/>
    <property type="match status" value="1"/>
</dbReference>
<accession>A0A7M5WIU2</accession>
<proteinExistence type="predicted"/>
<sequence>CFNSIVIRQYQDLMETGFSGEMVAFHIGFLLILFANRIACHQNINPDFDRHRKDVTLSRKSAAQFLTSRSGRVRRSSYLGEECCQEERACSLEEMEESHEHSGFSKPIPHIVNWLRKRPNCKYYYCDDASSRDPTYVCNTIPNCPDGEDEKDCAFSTYKDHRSDVSNNVRGWRNGYDLVLGLIRIRYYLSDRIVWDPYNERMDDREFYSVQRADWVKQNGFPPKIDKRTSSYNLVGLNDKTADLIFKALGCTGHNDIPKYGVRENSFGDWLVHLKCDSSASKLKDCKYSLIKSKGQAVNVAICFKPSTLELRNDVINKEWTLPKLACIQSHNSRKIKNIPTIQACQLQCEAQTYCNSFEYNKRTLLCQLSKETSTTVSKYYGQPCYVDKDHWLYSEKVKQVTRRSSGVYGAAFITGKPICYNKAMTRNEAQVICNKVKDFDHVGVPFNANDLIDVTTVGHVLSDIQCNKQDIRLSACRSGFSKNCANVAGVACLKKYAFDLECNGCKLKAMDEFVISTRQKPWTSKETNVLCMQKYGVPYGRHKEISVKGTLTKCLISDVRCKVTEHDLRRCAYQFSTKCPLKPFYHIEVECLTSKSTDLIEIIKIVDTSTGHRKTQYDSVIKALSRLESKYGHWNCTKDSTGKGINEYCATKSTLERLGNLLKPRQKKLVIPLKTNYASSVMLLDKRSKERFSDLRKQINELAVRTTKYQISLQGHFQNLSSFQRNKIELKLNKRLLPWEVTLKILFESKVNTLEVQLDELKKMAKEVNEKELAESAIDTVLSIVSSLFSFVDVFSGDSKASIAISATKASLDLFSKAKQSANKISQIKADSKRIRYFSGEMEKLTKILTKFEKNWVSKNQKLDRARVFLFNIKANKENYDETSASYFLNEFSTMGRPISAIDLNELSIILDNIVGGLCDIITGSTSSYAASAVHSESEQGLCAESKKSIGAVIKVMESINGNGVAMSDALVNLAELKLQQSSAHQLSEILKGDLKHHLHVQLSQVLSIILTKIQKRDLIDEACNKITYLNEGQEQNFCTNLKINPDRESDLDLLMGYEVRDKTINPDQRKVLIPVSASMFPNQINGTIDINELLQKKKNSEWKTSGEILFQIPGEGWMAENGWIEKGDQGPFFIKRFEIFLPPQHPKGSGYKAPFQVESKIEMLKNTVNGKEYTFDDSTIFSFKYQDNINPLFCKESQRFRPYHTCPGDKEYSVCVSQEGVLPGPFYPTTESTWKISVRSKYELPKVFSASSFHLYARIEIWSSSKRDHLGKLRGSKRRKRDRLANGPSCCPQNQYYDIKVEVKAAAENPCKPCPSGTPRIGGYFCENCPPGMEPGQDVYGCVPCRPGTYKKKSGPLKCL</sequence>
<evidence type="ECO:0000313" key="4">
    <source>
        <dbReference type="Proteomes" id="UP000594262"/>
    </source>
</evidence>
<evidence type="ECO:0000259" key="2">
    <source>
        <dbReference type="PROSITE" id="PS50948"/>
    </source>
</evidence>
<dbReference type="Pfam" id="PF00024">
    <property type="entry name" value="PAN_1"/>
    <property type="match status" value="1"/>
</dbReference>
<keyword evidence="1" id="KW-1015">Disulfide bond</keyword>
<dbReference type="InterPro" id="IPR003609">
    <property type="entry name" value="Pan_app"/>
</dbReference>
<evidence type="ECO:0000256" key="1">
    <source>
        <dbReference type="ARBA" id="ARBA00023157"/>
    </source>
</evidence>